<dbReference type="Gene3D" id="3.40.50.720">
    <property type="entry name" value="NAD(P)-binding Rossmann-like Domain"/>
    <property type="match status" value="1"/>
</dbReference>
<dbReference type="PANTHER" id="PTHR33303">
    <property type="entry name" value="CYTOPLASMIC PROTEIN-RELATED"/>
    <property type="match status" value="1"/>
</dbReference>
<evidence type="ECO:0000259" key="1">
    <source>
        <dbReference type="SMART" id="SM00881"/>
    </source>
</evidence>
<evidence type="ECO:0000313" key="2">
    <source>
        <dbReference type="EMBL" id="SEL24853.1"/>
    </source>
</evidence>
<dbReference type="RefSeq" id="WP_093005243.1">
    <property type="nucleotide sequence ID" value="NZ_FNZZ01000003.1"/>
</dbReference>
<sequence>MPLTSDAEIKALLKETRTIAVVGASDRPDRPSFRVMKTLQDHGYRTIPVNPQITGEHVHGEFVFRELGQLGDPIDMVDVFRRSDAVGAVVDEAIAIGAKSIWMQLGVIDEAAAARAEAAGLKVVMDRCPAIDIPRLGVARIEG</sequence>
<dbReference type="AlphaFoldDB" id="A0A1H7NMQ2"/>
<dbReference type="PANTHER" id="PTHR33303:SF2">
    <property type="entry name" value="COA-BINDING DOMAIN-CONTAINING PROTEIN"/>
    <property type="match status" value="1"/>
</dbReference>
<keyword evidence="3" id="KW-1185">Reference proteome</keyword>
<dbReference type="OrthoDB" id="9804695at2"/>
<dbReference type="InterPro" id="IPR003781">
    <property type="entry name" value="CoA-bd"/>
</dbReference>
<accession>A0A1H7NMQ2</accession>
<dbReference type="InterPro" id="IPR036291">
    <property type="entry name" value="NAD(P)-bd_dom_sf"/>
</dbReference>
<dbReference type="EMBL" id="FNZZ01000003">
    <property type="protein sequence ID" value="SEL24853.1"/>
    <property type="molecule type" value="Genomic_DNA"/>
</dbReference>
<dbReference type="Pfam" id="PF13380">
    <property type="entry name" value="CoA_binding_2"/>
    <property type="match status" value="1"/>
</dbReference>
<dbReference type="Proteomes" id="UP000199214">
    <property type="component" value="Unassembled WGS sequence"/>
</dbReference>
<gene>
    <name evidence="2" type="ORF">SAMN05216382_1639</name>
</gene>
<dbReference type="STRING" id="1855283.SAMN05216382_1639"/>
<proteinExistence type="predicted"/>
<name>A0A1H7NMQ2_9SPHN</name>
<dbReference type="SUPFAM" id="SSF51735">
    <property type="entry name" value="NAD(P)-binding Rossmann-fold domains"/>
    <property type="match status" value="1"/>
</dbReference>
<dbReference type="SMART" id="SM00881">
    <property type="entry name" value="CoA_binding"/>
    <property type="match status" value="1"/>
</dbReference>
<organism evidence="2 3">
    <name type="scientific">Sphingomonas palmae</name>
    <dbReference type="NCBI Taxonomy" id="1855283"/>
    <lineage>
        <taxon>Bacteria</taxon>
        <taxon>Pseudomonadati</taxon>
        <taxon>Pseudomonadota</taxon>
        <taxon>Alphaproteobacteria</taxon>
        <taxon>Sphingomonadales</taxon>
        <taxon>Sphingomonadaceae</taxon>
        <taxon>Sphingomonas</taxon>
    </lineage>
</organism>
<reference evidence="3" key="1">
    <citation type="submission" date="2016-10" db="EMBL/GenBank/DDBJ databases">
        <authorList>
            <person name="Varghese N."/>
            <person name="Submissions S."/>
        </authorList>
    </citation>
    <scope>NUCLEOTIDE SEQUENCE [LARGE SCALE GENOMIC DNA]</scope>
    <source>
        <strain evidence="3">JS21-1</strain>
    </source>
</reference>
<feature type="domain" description="CoA-binding" evidence="1">
    <location>
        <begin position="12"/>
        <end position="107"/>
    </location>
</feature>
<protein>
    <recommendedName>
        <fullName evidence="1">CoA-binding domain-containing protein</fullName>
    </recommendedName>
</protein>
<evidence type="ECO:0000313" key="3">
    <source>
        <dbReference type="Proteomes" id="UP000199214"/>
    </source>
</evidence>